<dbReference type="InterPro" id="IPR029033">
    <property type="entry name" value="His_PPase_superfam"/>
</dbReference>
<dbReference type="OrthoDB" id="9783269at2"/>
<sequence length="197" mass="22750">MILYIWRHPKPILVKGRCIGQTDIAVDKRKLKRLANKIERFVRLHQLPKVIWVSPLQRSLGVGQILAQRGFQYKIASELAEINFGVWDGRPWEQIDKTEIDDWCRDFAHFAPNDGESLHQLFERADSWLHDRVIKSEFESTNGFESNSESNGQPILVIGHAGWINAAKMIAAKKSVPKIASEWPQSVNYLTHHRLDF</sequence>
<accession>U4T8P3</accession>
<protein>
    <submittedName>
        <fullName evidence="1">Alpha-ribazole-5'-phosphate phosphatase</fullName>
        <ecNumber evidence="1">3.1.3.73</ecNumber>
    </submittedName>
</protein>
<dbReference type="GO" id="GO:0043755">
    <property type="term" value="F:alpha-ribazole phosphatase activity"/>
    <property type="evidence" value="ECO:0007669"/>
    <property type="project" value="UniProtKB-EC"/>
</dbReference>
<evidence type="ECO:0000313" key="2">
    <source>
        <dbReference type="Proteomes" id="UP000016761"/>
    </source>
</evidence>
<dbReference type="Gene3D" id="3.40.50.1240">
    <property type="entry name" value="Phosphoglycerate mutase-like"/>
    <property type="match status" value="1"/>
</dbReference>
<dbReference type="EC" id="3.1.3.73" evidence="1"/>
<dbReference type="SMART" id="SM00855">
    <property type="entry name" value="PGAM"/>
    <property type="match status" value="1"/>
</dbReference>
<dbReference type="SUPFAM" id="SSF53254">
    <property type="entry name" value="Phosphoglycerate mutase-like"/>
    <property type="match status" value="1"/>
</dbReference>
<name>U4T8P3_9GAMM</name>
<dbReference type="InterPro" id="IPR013078">
    <property type="entry name" value="His_Pase_superF_clade-1"/>
</dbReference>
<organism evidence="1 2">
    <name type="scientific">Psychrobacter aquaticus CMS 56</name>
    <dbReference type="NCBI Taxonomy" id="1354303"/>
    <lineage>
        <taxon>Bacteria</taxon>
        <taxon>Pseudomonadati</taxon>
        <taxon>Pseudomonadota</taxon>
        <taxon>Gammaproteobacteria</taxon>
        <taxon>Moraxellales</taxon>
        <taxon>Moraxellaceae</taxon>
        <taxon>Psychrobacter</taxon>
    </lineage>
</organism>
<evidence type="ECO:0000313" key="1">
    <source>
        <dbReference type="EMBL" id="ERL54853.1"/>
    </source>
</evidence>
<keyword evidence="2" id="KW-1185">Reference proteome</keyword>
<dbReference type="eggNOG" id="COG0406">
    <property type="taxonomic scope" value="Bacteria"/>
</dbReference>
<dbReference type="Proteomes" id="UP000016761">
    <property type="component" value="Unassembled WGS sequence"/>
</dbReference>
<comment type="caution">
    <text evidence="1">The sequence shown here is derived from an EMBL/GenBank/DDBJ whole genome shotgun (WGS) entry which is preliminary data.</text>
</comment>
<dbReference type="RefSeq" id="WP_021814822.1">
    <property type="nucleotide sequence ID" value="NZ_AUSW01000034.1"/>
</dbReference>
<proteinExistence type="predicted"/>
<dbReference type="STRING" id="1354303.M917_2199"/>
<dbReference type="AlphaFoldDB" id="U4T8P3"/>
<dbReference type="EMBL" id="AUSW01000034">
    <property type="protein sequence ID" value="ERL54853.1"/>
    <property type="molecule type" value="Genomic_DNA"/>
</dbReference>
<dbReference type="Pfam" id="PF00300">
    <property type="entry name" value="His_Phos_1"/>
    <property type="match status" value="1"/>
</dbReference>
<gene>
    <name evidence="1" type="ORF">M917_2199</name>
</gene>
<dbReference type="PATRIC" id="fig|1354303.4.peg.2165"/>
<keyword evidence="1" id="KW-0378">Hydrolase</keyword>
<reference evidence="1 2" key="1">
    <citation type="journal article" date="2013" name="Genome Announc.">
        <title>Draft Genome Sequence of Psychrobacter aquaticus Strain CMS 56T, Isolated from a Cyanobacterial Mat Sample Collected from Water Bodies in the McMurdo Dry Valley Region of Antarctica.</title>
        <authorList>
            <person name="Reddy G.S."/>
            <person name="Ara S."/>
            <person name="Singh A."/>
            <person name="Kumar Pinnaka A."/>
            <person name="Shivaji S."/>
        </authorList>
    </citation>
    <scope>NUCLEOTIDE SEQUENCE [LARGE SCALE GENOMIC DNA]</scope>
    <source>
        <strain evidence="1 2">CMS 56</strain>
    </source>
</reference>